<evidence type="ECO:0000313" key="2">
    <source>
        <dbReference type="EMBL" id="KAJ7190748.1"/>
    </source>
</evidence>
<feature type="compositionally biased region" description="Polar residues" evidence="1">
    <location>
        <begin position="120"/>
        <end position="136"/>
    </location>
</feature>
<feature type="region of interest" description="Disordered" evidence="1">
    <location>
        <begin position="105"/>
        <end position="484"/>
    </location>
</feature>
<feature type="compositionally biased region" description="Low complexity" evidence="1">
    <location>
        <begin position="351"/>
        <end position="363"/>
    </location>
</feature>
<feature type="region of interest" description="Disordered" evidence="1">
    <location>
        <begin position="920"/>
        <end position="983"/>
    </location>
</feature>
<dbReference type="AlphaFoldDB" id="A0AAD6Y454"/>
<feature type="compositionally biased region" description="Low complexity" evidence="1">
    <location>
        <begin position="419"/>
        <end position="436"/>
    </location>
</feature>
<feature type="compositionally biased region" description="Low complexity" evidence="1">
    <location>
        <begin position="289"/>
        <end position="301"/>
    </location>
</feature>
<feature type="compositionally biased region" description="Low complexity" evidence="1">
    <location>
        <begin position="202"/>
        <end position="223"/>
    </location>
</feature>
<accession>A0AAD6Y454</accession>
<gene>
    <name evidence="2" type="ORF">GGX14DRAFT_482500</name>
</gene>
<evidence type="ECO:0000313" key="3">
    <source>
        <dbReference type="Proteomes" id="UP001219525"/>
    </source>
</evidence>
<feature type="compositionally biased region" description="Low complexity" evidence="1">
    <location>
        <begin position="271"/>
        <end position="282"/>
    </location>
</feature>
<feature type="compositionally biased region" description="Low complexity" evidence="1">
    <location>
        <begin position="470"/>
        <end position="479"/>
    </location>
</feature>
<dbReference type="Proteomes" id="UP001219525">
    <property type="component" value="Unassembled WGS sequence"/>
</dbReference>
<feature type="compositionally biased region" description="Polar residues" evidence="1">
    <location>
        <begin position="247"/>
        <end position="256"/>
    </location>
</feature>
<dbReference type="EMBL" id="JARJCW010000143">
    <property type="protein sequence ID" value="KAJ7190748.1"/>
    <property type="molecule type" value="Genomic_DNA"/>
</dbReference>
<feature type="region of interest" description="Disordered" evidence="1">
    <location>
        <begin position="653"/>
        <end position="672"/>
    </location>
</feature>
<evidence type="ECO:0000256" key="1">
    <source>
        <dbReference type="SAM" id="MobiDB-lite"/>
    </source>
</evidence>
<feature type="compositionally biased region" description="Polar residues" evidence="1">
    <location>
        <begin position="394"/>
        <end position="418"/>
    </location>
</feature>
<sequence length="983" mass="101916">MSLLEDRFRIPGGSLDLDSDSDGRADTFTSPTDHPVQWQSIGHLSPTDLSRVFSWIPHPLAPKTAEYAKALNLSGTALRNLDRSSLHVLANHDPALAKELSRIQQGSFPRPPTLVDGPGVSSTPEGSASPATLGSDSGSSAATHPTPPSSGNPLDPGPTHSSAPPSPDPLSANDVAVDASASSPPTAPGTDAEPAAPPSFPEPEAGSDDSATRAASASYTTADQELSDDASVDRASCTDENIESKRGNTSASSSPTEDARGSASRFDVPASSQTQSSFNSGSPACLGDAVAAEAPVQASAAGERLRTSTTVDYTPPPPPEGGSFDPLPASDLENPVIVSPNTLQSGRDEGSSSGSRSAQRAGSCEAPNAQVVGPVCGAHDFGVPSGDASEDRTSGASHVQDSDQLQTTDKSIGSESGTSEAPGSASSDGAASFAGESLEDSRSRNNRPTGADNDASEDGAPFQNGDDASESASDTSSADFNVHAACNPGGSADLRLASSPVAEPMSLSASQRDLDTPASCVSTVLKTPISPTTSRVDGISFLDMDLLHLPPFSFGPQLAPELLISTTFFKEHFTKTGGSPGFLTGGDSHSCQDEVRASEIELHPVHDTPRSHSAAAVAADQGTEIAVDEDAFSVHQERTDASECALRDFNQVVEPSDSNSDGSTAHPKPVNAFDGTNLPHILSASRYPDTAVRPPASVLLDGQFSLSGDVSSPNPMSAGVGAPQSSWSADVSAVSGGVPLLSAGSKHSPPPINSGGNDSSAMEIAAGTYDTQADPSKVHKGRPPHLSLTIPVSPTSLGEELYKLSPLFSPISDSTTRRPLTSGESAPASPFTQLFTSEERLYPEAAFSLRRTASKALVKLKRGTKMSQVSRRSQGTDTSDLESVVPARELVDAAVQTEEDAEAESMRRRVKAMERELRSLRAISRRSQREERASQAKPRGPRALWDKVASSASTDRLVSPTEPFKFTWNLSKDGQGSSQTTNS</sequence>
<keyword evidence="3" id="KW-1185">Reference proteome</keyword>
<comment type="caution">
    <text evidence="2">The sequence shown here is derived from an EMBL/GenBank/DDBJ whole genome shotgun (WGS) entry which is preliminary data.</text>
</comment>
<organism evidence="2 3">
    <name type="scientific">Mycena pura</name>
    <dbReference type="NCBI Taxonomy" id="153505"/>
    <lineage>
        <taxon>Eukaryota</taxon>
        <taxon>Fungi</taxon>
        <taxon>Dikarya</taxon>
        <taxon>Basidiomycota</taxon>
        <taxon>Agaricomycotina</taxon>
        <taxon>Agaricomycetes</taxon>
        <taxon>Agaricomycetidae</taxon>
        <taxon>Agaricales</taxon>
        <taxon>Marasmiineae</taxon>
        <taxon>Mycenaceae</taxon>
        <taxon>Mycena</taxon>
    </lineage>
</organism>
<protein>
    <submittedName>
        <fullName evidence="2">Uncharacterized protein</fullName>
    </submittedName>
</protein>
<feature type="compositionally biased region" description="Polar residues" evidence="1">
    <location>
        <begin position="865"/>
        <end position="878"/>
    </location>
</feature>
<feature type="region of interest" description="Disordered" evidence="1">
    <location>
        <begin position="11"/>
        <end position="34"/>
    </location>
</feature>
<feature type="compositionally biased region" description="Low complexity" evidence="1">
    <location>
        <begin position="169"/>
        <end position="194"/>
    </location>
</feature>
<proteinExistence type="predicted"/>
<feature type="compositionally biased region" description="Polar residues" evidence="1">
    <location>
        <begin position="968"/>
        <end position="983"/>
    </location>
</feature>
<feature type="region of interest" description="Disordered" evidence="1">
    <location>
        <begin position="772"/>
        <end position="791"/>
    </location>
</feature>
<feature type="region of interest" description="Disordered" evidence="1">
    <location>
        <begin position="863"/>
        <end position="885"/>
    </location>
</feature>
<reference evidence="2" key="1">
    <citation type="submission" date="2023-03" db="EMBL/GenBank/DDBJ databases">
        <title>Massive genome expansion in bonnet fungi (Mycena s.s.) driven by repeated elements and novel gene families across ecological guilds.</title>
        <authorList>
            <consortium name="Lawrence Berkeley National Laboratory"/>
            <person name="Harder C.B."/>
            <person name="Miyauchi S."/>
            <person name="Viragh M."/>
            <person name="Kuo A."/>
            <person name="Thoen E."/>
            <person name="Andreopoulos B."/>
            <person name="Lu D."/>
            <person name="Skrede I."/>
            <person name="Drula E."/>
            <person name="Henrissat B."/>
            <person name="Morin E."/>
            <person name="Kohler A."/>
            <person name="Barry K."/>
            <person name="LaButti K."/>
            <person name="Morin E."/>
            <person name="Salamov A."/>
            <person name="Lipzen A."/>
            <person name="Mereny Z."/>
            <person name="Hegedus B."/>
            <person name="Baldrian P."/>
            <person name="Stursova M."/>
            <person name="Weitz H."/>
            <person name="Taylor A."/>
            <person name="Grigoriev I.V."/>
            <person name="Nagy L.G."/>
            <person name="Martin F."/>
            <person name="Kauserud H."/>
        </authorList>
    </citation>
    <scope>NUCLEOTIDE SEQUENCE</scope>
    <source>
        <strain evidence="2">9144</strain>
    </source>
</reference>
<name>A0AAD6Y454_9AGAR</name>